<accession>A0ABN9ZEY8</accession>
<feature type="domain" description="EMI" evidence="11">
    <location>
        <begin position="52"/>
        <end position="129"/>
    </location>
</feature>
<evidence type="ECO:0000256" key="4">
    <source>
        <dbReference type="ARBA" id="ARBA00023054"/>
    </source>
</evidence>
<evidence type="ECO:0000256" key="7">
    <source>
        <dbReference type="SAM" id="Coils"/>
    </source>
</evidence>
<feature type="region of interest" description="Disordered" evidence="8">
    <location>
        <begin position="133"/>
        <end position="160"/>
    </location>
</feature>
<sequence length="871" mass="92408">MILTLLLGLGGALGWGLLGASAQAPGPKFSDPPSPGLPGAWRPEAEDIGSDRRNWCPYQRSRLVTFVAACKTEKFFVHSQQPCPQGAPCQKVNVMYRVAARPVYQVRQKVLAAVAWRCCPGFAGPDCQHHDPTAIPGADLQEPWAGPAGEEPAAEPGHSGALQERLLRDLQNDVHHTADSPSGPGTAPASNLTAAATEADEGELEFPGQSPERVLPFGPDWSGFNHSLHSLFEAVRNLSLGVEANRQAISTVRDSAVPRADFRELGAKFEAKVQENSRRAGQLQRDLEDGLQAQRLSLQRSLAEVQADVEAKLKRLLKAQEQLSNASLAAAAAGAGARPEPESLQARLSQLQRNLSALHQAAGHREEALQGALADMQATLDRHVEEIKELYSESDETFDQISAVEQQVEKLRGTQQELRELRVALMEKSLIAEENKVDADRQLLELNLTLQHLQGGLADLVKYVTDCGCQGPRGGPEGLGNATRAPERAPGSPGAGAAPRAAEREAAVWRALEERRAEAQQAGAERARLRTQLRALGGQAAALQAAQGELRRAAGELRASFAALLADALRHEALLAALFGEDAAAAEAPGPLPLSYEQIRAGLRDAALGLQEQARGWAALAARVAALERAGGAGAAAPELQRLGAGVRRLERCCGDAAAGHAALNGSLQGLHAAVAGAQLGLRRQQQLFHSLFANFQGLLAANASLDLGRLQAVLGRREKKEQRGLDAARRRDKKQAEPRAPRPAPQEAGSPVAFYAGSSGGMAAPQTLRFDAADINVGSGFSPEDGYFRAPERGVYFLAVSIDFGPGPGAGQLVLGGHRRLPIAGGGTATAFTMAELQKGERVWVELTQGPVPRRSPPGTAFGGFLLLKT</sequence>
<evidence type="ECO:0000256" key="1">
    <source>
        <dbReference type="ARBA" id="ARBA00004613"/>
    </source>
</evidence>
<keyword evidence="6" id="KW-1015">Disulfide bond</keyword>
<proteinExistence type="predicted"/>
<feature type="region of interest" description="Disordered" evidence="8">
    <location>
        <begin position="174"/>
        <end position="212"/>
    </location>
</feature>
<dbReference type="Proteomes" id="UP001314169">
    <property type="component" value="Chromosome 14"/>
</dbReference>
<evidence type="ECO:0000259" key="10">
    <source>
        <dbReference type="PROSITE" id="PS50871"/>
    </source>
</evidence>
<feature type="compositionally biased region" description="Low complexity" evidence="8">
    <location>
        <begin position="488"/>
        <end position="500"/>
    </location>
</feature>
<feature type="coiled-coil region" evidence="7">
    <location>
        <begin position="373"/>
        <end position="424"/>
    </location>
</feature>
<organism evidence="12 13">
    <name type="scientific">Pipistrellus nathusii</name>
    <name type="common">Nathusius' pipistrelle</name>
    <dbReference type="NCBI Taxonomy" id="59473"/>
    <lineage>
        <taxon>Eukaryota</taxon>
        <taxon>Metazoa</taxon>
        <taxon>Chordata</taxon>
        <taxon>Craniata</taxon>
        <taxon>Vertebrata</taxon>
        <taxon>Euteleostomi</taxon>
        <taxon>Mammalia</taxon>
        <taxon>Eutheria</taxon>
        <taxon>Laurasiatheria</taxon>
        <taxon>Chiroptera</taxon>
        <taxon>Yangochiroptera</taxon>
        <taxon>Vespertilionidae</taxon>
        <taxon>Pipistrellus</taxon>
    </lineage>
</organism>
<dbReference type="EMBL" id="OY882871">
    <property type="protein sequence ID" value="CAK6436513.1"/>
    <property type="molecule type" value="Genomic_DNA"/>
</dbReference>
<keyword evidence="2" id="KW-0964">Secreted</keyword>
<feature type="compositionally biased region" description="Low complexity" evidence="8">
    <location>
        <begin position="142"/>
        <end position="157"/>
    </location>
</feature>
<feature type="chain" id="PRO_5045785105" description="Multimerin 2" evidence="9">
    <location>
        <begin position="23"/>
        <end position="871"/>
    </location>
</feature>
<gene>
    <name evidence="12" type="ORF">MPIPNATIZW_LOCUS4819</name>
</gene>
<dbReference type="Pfam" id="PF07546">
    <property type="entry name" value="EMI"/>
    <property type="match status" value="1"/>
</dbReference>
<keyword evidence="4 7" id="KW-0175">Coiled coil</keyword>
<dbReference type="InterPro" id="IPR001073">
    <property type="entry name" value="C1q_dom"/>
</dbReference>
<dbReference type="PROSITE" id="PS50871">
    <property type="entry name" value="C1Q"/>
    <property type="match status" value="1"/>
</dbReference>
<keyword evidence="3 9" id="KW-0732">Signal</keyword>
<evidence type="ECO:0000259" key="11">
    <source>
        <dbReference type="PROSITE" id="PS51041"/>
    </source>
</evidence>
<feature type="region of interest" description="Disordered" evidence="8">
    <location>
        <begin position="719"/>
        <end position="755"/>
    </location>
</feature>
<keyword evidence="5" id="KW-0176">Collagen</keyword>
<keyword evidence="13" id="KW-1185">Reference proteome</keyword>
<feature type="domain" description="C1q" evidence="10">
    <location>
        <begin position="748"/>
        <end position="871"/>
    </location>
</feature>
<feature type="signal peptide" evidence="9">
    <location>
        <begin position="1"/>
        <end position="22"/>
    </location>
</feature>
<comment type="subcellular location">
    <subcellularLocation>
        <location evidence="1">Secreted</location>
    </subcellularLocation>
</comment>
<dbReference type="PANTHER" id="PTHR15427:SF6">
    <property type="entry name" value="MULTIMERIN-2"/>
    <property type="match status" value="1"/>
</dbReference>
<evidence type="ECO:0000256" key="9">
    <source>
        <dbReference type="SAM" id="SignalP"/>
    </source>
</evidence>
<dbReference type="InterPro" id="IPR008983">
    <property type="entry name" value="Tumour_necrosis_fac-like_dom"/>
</dbReference>
<evidence type="ECO:0000256" key="6">
    <source>
        <dbReference type="ARBA" id="ARBA00023157"/>
    </source>
</evidence>
<dbReference type="SMART" id="SM00110">
    <property type="entry name" value="C1Q"/>
    <property type="match status" value="1"/>
</dbReference>
<evidence type="ECO:0000256" key="3">
    <source>
        <dbReference type="ARBA" id="ARBA00022729"/>
    </source>
</evidence>
<evidence type="ECO:0000256" key="8">
    <source>
        <dbReference type="SAM" id="MobiDB-lite"/>
    </source>
</evidence>
<protein>
    <recommendedName>
        <fullName evidence="14">Multimerin 2</fullName>
    </recommendedName>
</protein>
<name>A0ABN9ZEY8_PIPNA</name>
<dbReference type="PROSITE" id="PS51041">
    <property type="entry name" value="EMI"/>
    <property type="match status" value="1"/>
</dbReference>
<dbReference type="SUPFAM" id="SSF49842">
    <property type="entry name" value="TNF-like"/>
    <property type="match status" value="1"/>
</dbReference>
<evidence type="ECO:0008006" key="14">
    <source>
        <dbReference type="Google" id="ProtNLM"/>
    </source>
</evidence>
<dbReference type="PANTHER" id="PTHR15427">
    <property type="entry name" value="EMILIN ELASTIN MICROFIBRIL INTERFACE-LOCATED PROTEIN ELASTIN MICROFIBRIL INTERFACER"/>
    <property type="match status" value="1"/>
</dbReference>
<evidence type="ECO:0000256" key="2">
    <source>
        <dbReference type="ARBA" id="ARBA00022525"/>
    </source>
</evidence>
<dbReference type="InterPro" id="IPR011489">
    <property type="entry name" value="EMI_domain"/>
</dbReference>
<evidence type="ECO:0000313" key="13">
    <source>
        <dbReference type="Proteomes" id="UP001314169"/>
    </source>
</evidence>
<evidence type="ECO:0000256" key="5">
    <source>
        <dbReference type="ARBA" id="ARBA00023119"/>
    </source>
</evidence>
<dbReference type="Pfam" id="PF00386">
    <property type="entry name" value="C1q"/>
    <property type="match status" value="1"/>
</dbReference>
<evidence type="ECO:0000313" key="12">
    <source>
        <dbReference type="EMBL" id="CAK6436513.1"/>
    </source>
</evidence>
<feature type="compositionally biased region" description="Basic and acidic residues" evidence="8">
    <location>
        <begin position="719"/>
        <end position="741"/>
    </location>
</feature>
<dbReference type="Gene3D" id="2.60.120.40">
    <property type="match status" value="1"/>
</dbReference>
<reference evidence="12" key="1">
    <citation type="submission" date="2023-12" db="EMBL/GenBank/DDBJ databases">
        <authorList>
            <person name="Brown T."/>
        </authorList>
    </citation>
    <scope>NUCLEOTIDE SEQUENCE</scope>
</reference>
<dbReference type="InterPro" id="IPR050392">
    <property type="entry name" value="Collagen/C1q_domain"/>
</dbReference>
<feature type="region of interest" description="Disordered" evidence="8">
    <location>
        <begin position="475"/>
        <end position="503"/>
    </location>
</feature>